<comment type="caution">
    <text evidence="2">Lacks conserved residue(s) required for the propagation of feature annotation.</text>
</comment>
<evidence type="ECO:0000256" key="3">
    <source>
        <dbReference type="PROSITE-ProRule" id="PRU01091"/>
    </source>
</evidence>
<dbReference type="Gene3D" id="3.40.50.2300">
    <property type="match status" value="1"/>
</dbReference>
<dbReference type="Pfam" id="PF00072">
    <property type="entry name" value="Response_reg"/>
    <property type="match status" value="1"/>
</dbReference>
<name>A0AAT9K5J6_SYNEL</name>
<dbReference type="PROSITE" id="PS50110">
    <property type="entry name" value="RESPONSE_REGULATORY"/>
    <property type="match status" value="1"/>
</dbReference>
<feature type="domain" description="Response regulatory" evidence="4">
    <location>
        <begin position="5"/>
        <end position="119"/>
    </location>
</feature>
<protein>
    <submittedName>
        <fullName evidence="6">Response regulator transcription factor</fullName>
    </submittedName>
</protein>
<dbReference type="GO" id="GO:0000156">
    <property type="term" value="F:phosphorelay response regulator activity"/>
    <property type="evidence" value="ECO:0007669"/>
    <property type="project" value="TreeGrafter"/>
</dbReference>
<evidence type="ECO:0000256" key="1">
    <source>
        <dbReference type="ARBA" id="ARBA00023125"/>
    </source>
</evidence>
<dbReference type="PANTHER" id="PTHR48111:SF68">
    <property type="entry name" value="OMPR SUBFAMILY"/>
    <property type="match status" value="1"/>
</dbReference>
<dbReference type="InterPro" id="IPR001789">
    <property type="entry name" value="Sig_transdc_resp-reg_receiver"/>
</dbReference>
<dbReference type="GO" id="GO:0005829">
    <property type="term" value="C:cytosol"/>
    <property type="evidence" value="ECO:0007669"/>
    <property type="project" value="TreeGrafter"/>
</dbReference>
<keyword evidence="1 3" id="KW-0238">DNA-binding</keyword>
<dbReference type="Gene3D" id="1.10.10.10">
    <property type="entry name" value="Winged helix-like DNA-binding domain superfamily/Winged helix DNA-binding domain"/>
    <property type="match status" value="1"/>
</dbReference>
<dbReference type="GO" id="GO:0000976">
    <property type="term" value="F:transcription cis-regulatory region binding"/>
    <property type="evidence" value="ECO:0007669"/>
    <property type="project" value="TreeGrafter"/>
</dbReference>
<gene>
    <name evidence="6" type="ORF">EKO22_08560</name>
</gene>
<dbReference type="PROSITE" id="PS51755">
    <property type="entry name" value="OMPR_PHOB"/>
    <property type="match status" value="1"/>
</dbReference>
<dbReference type="PANTHER" id="PTHR48111">
    <property type="entry name" value="REGULATOR OF RPOS"/>
    <property type="match status" value="1"/>
</dbReference>
<dbReference type="SUPFAM" id="SSF52172">
    <property type="entry name" value="CheY-like"/>
    <property type="match status" value="1"/>
</dbReference>
<dbReference type="InterPro" id="IPR011006">
    <property type="entry name" value="CheY-like_superfamily"/>
</dbReference>
<reference evidence="6" key="1">
    <citation type="submission" date="2024-01" db="EMBL/GenBank/DDBJ databases">
        <title>Synechococcus elongatus PCC 11802, a close yet different native of Synechococcus elongatus PCC 11801.</title>
        <authorList>
            <person name="Jaiswal D."/>
            <person name="Sengupta A."/>
            <person name="Sengupta S."/>
            <person name="Pakrasi H.B."/>
            <person name="Wangikar P."/>
        </authorList>
    </citation>
    <scope>NUCLEOTIDE SEQUENCE</scope>
    <source>
        <strain evidence="6">PCC 11802</strain>
    </source>
</reference>
<dbReference type="GO" id="GO:0006355">
    <property type="term" value="P:regulation of DNA-templated transcription"/>
    <property type="evidence" value="ECO:0007669"/>
    <property type="project" value="InterPro"/>
</dbReference>
<organism evidence="6">
    <name type="scientific">Synechococcus elongatus PCC 11802</name>
    <dbReference type="NCBI Taxonomy" id="2283154"/>
    <lineage>
        <taxon>Bacteria</taxon>
        <taxon>Bacillati</taxon>
        <taxon>Cyanobacteriota</taxon>
        <taxon>Cyanophyceae</taxon>
        <taxon>Synechococcales</taxon>
        <taxon>Synechococcaceae</taxon>
        <taxon>Synechococcus</taxon>
    </lineage>
</organism>
<dbReference type="Pfam" id="PF00486">
    <property type="entry name" value="Trans_reg_C"/>
    <property type="match status" value="1"/>
</dbReference>
<evidence type="ECO:0000259" key="4">
    <source>
        <dbReference type="PROSITE" id="PS50110"/>
    </source>
</evidence>
<proteinExistence type="predicted"/>
<dbReference type="AlphaFoldDB" id="A0AAT9K5J6"/>
<feature type="DNA-binding region" description="OmpR/PhoB-type" evidence="3">
    <location>
        <begin position="127"/>
        <end position="225"/>
    </location>
</feature>
<accession>A0AAT9K5J6</accession>
<dbReference type="EMBL" id="CP034671">
    <property type="protein sequence ID" value="QFZ93327.2"/>
    <property type="molecule type" value="Genomic_DNA"/>
</dbReference>
<dbReference type="InterPro" id="IPR001867">
    <property type="entry name" value="OmpR/PhoB-type_DNA-bd"/>
</dbReference>
<feature type="domain" description="OmpR/PhoB-type" evidence="5">
    <location>
        <begin position="127"/>
        <end position="225"/>
    </location>
</feature>
<evidence type="ECO:0000313" key="6">
    <source>
        <dbReference type="EMBL" id="QFZ93327.2"/>
    </source>
</evidence>
<dbReference type="Gene3D" id="6.10.250.690">
    <property type="match status" value="1"/>
</dbReference>
<dbReference type="SMART" id="SM00448">
    <property type="entry name" value="REC"/>
    <property type="match status" value="1"/>
</dbReference>
<dbReference type="InterPro" id="IPR039420">
    <property type="entry name" value="WalR-like"/>
</dbReference>
<dbReference type="CDD" id="cd00383">
    <property type="entry name" value="trans_reg_C"/>
    <property type="match status" value="1"/>
</dbReference>
<evidence type="ECO:0000256" key="2">
    <source>
        <dbReference type="PROSITE-ProRule" id="PRU00169"/>
    </source>
</evidence>
<dbReference type="SMART" id="SM00862">
    <property type="entry name" value="Trans_reg_C"/>
    <property type="match status" value="1"/>
</dbReference>
<sequence>MTAAIVHVIEGNPQLRSLLRWHLSQLGLEVALAAGLSEARQLLRSQCPNLIVLAIDLPDGSGLEYCRWLQAQDFDALILMISARSGEADVVAGLQAGADDYLKKPFGLQEFLARVQALLRRQRPQPVSRLEFGELVVDLVQRRVEHRGRAIDLTPQEFSLLYVLVQAQGQPLSRSDLLRRAWPNAIDNPRTVDTHILSLRKKLEQNPQAPQLLQTVRNVGYRFAPDLAATRLAVS</sequence>
<dbReference type="InterPro" id="IPR036388">
    <property type="entry name" value="WH-like_DNA-bd_sf"/>
</dbReference>
<dbReference type="GO" id="GO:0032993">
    <property type="term" value="C:protein-DNA complex"/>
    <property type="evidence" value="ECO:0007669"/>
    <property type="project" value="TreeGrafter"/>
</dbReference>
<evidence type="ECO:0000259" key="5">
    <source>
        <dbReference type="PROSITE" id="PS51755"/>
    </source>
</evidence>